<dbReference type="EMBL" id="CACTIH010005524">
    <property type="protein sequence ID" value="CAA2996397.1"/>
    <property type="molecule type" value="Genomic_DNA"/>
</dbReference>
<dbReference type="Gramene" id="OE9A045215T1">
    <property type="protein sequence ID" value="OE9A045215C1"/>
    <property type="gene ID" value="OE9A045215"/>
</dbReference>
<evidence type="ECO:0000313" key="3">
    <source>
        <dbReference type="Proteomes" id="UP000594638"/>
    </source>
</evidence>
<keyword evidence="1" id="KW-0175">Coiled coil</keyword>
<accession>A0A8S0SUP0</accession>
<comment type="caution">
    <text evidence="2">The sequence shown here is derived from an EMBL/GenBank/DDBJ whole genome shotgun (WGS) entry which is preliminary data.</text>
</comment>
<gene>
    <name evidence="2" type="ORF">OLEA9_A045215</name>
</gene>
<feature type="coiled-coil region" evidence="1">
    <location>
        <begin position="65"/>
        <end position="92"/>
    </location>
</feature>
<evidence type="ECO:0000256" key="1">
    <source>
        <dbReference type="SAM" id="Coils"/>
    </source>
</evidence>
<sequence>MTNDGKWGKDGDLDMEMMVYSNFHCENELDEVGHPMRPLRSRPAMDQYGERIRYRDHDADRFTIVENLENSRAELLRKLDELKDQLTRSCDLGEKPNGLGTDRWMPTTPPNPYGRHHAAYVQEGLASSHGVNQQPLGPSDLKTIYSSYDRGRIPHIDNFGLKTSPIFNTIRILFCNVPKVIYLKGPILVKCTLDSTGGSSTWRAPGLSKMPVKVRRLEETLCSTVPQYSFSKSMGATREPVTLACAQMLEAILSF</sequence>
<evidence type="ECO:0000313" key="2">
    <source>
        <dbReference type="EMBL" id="CAA2996397.1"/>
    </source>
</evidence>
<dbReference type="AlphaFoldDB" id="A0A8S0SUP0"/>
<proteinExistence type="predicted"/>
<protein>
    <submittedName>
        <fullName evidence="2">Uncharacterized protein</fullName>
    </submittedName>
</protein>
<dbReference type="Proteomes" id="UP000594638">
    <property type="component" value="Unassembled WGS sequence"/>
</dbReference>
<dbReference type="OrthoDB" id="2020426at2759"/>
<organism evidence="2 3">
    <name type="scientific">Olea europaea subsp. europaea</name>
    <dbReference type="NCBI Taxonomy" id="158383"/>
    <lineage>
        <taxon>Eukaryota</taxon>
        <taxon>Viridiplantae</taxon>
        <taxon>Streptophyta</taxon>
        <taxon>Embryophyta</taxon>
        <taxon>Tracheophyta</taxon>
        <taxon>Spermatophyta</taxon>
        <taxon>Magnoliopsida</taxon>
        <taxon>eudicotyledons</taxon>
        <taxon>Gunneridae</taxon>
        <taxon>Pentapetalae</taxon>
        <taxon>asterids</taxon>
        <taxon>lamiids</taxon>
        <taxon>Lamiales</taxon>
        <taxon>Oleaceae</taxon>
        <taxon>Oleeae</taxon>
        <taxon>Olea</taxon>
    </lineage>
</organism>
<reference evidence="2 3" key="1">
    <citation type="submission" date="2019-12" db="EMBL/GenBank/DDBJ databases">
        <authorList>
            <person name="Alioto T."/>
            <person name="Alioto T."/>
            <person name="Gomez Garrido J."/>
        </authorList>
    </citation>
    <scope>NUCLEOTIDE SEQUENCE [LARGE SCALE GENOMIC DNA]</scope>
</reference>
<keyword evidence="3" id="KW-1185">Reference proteome</keyword>
<name>A0A8S0SUP0_OLEEU</name>